<proteinExistence type="predicted"/>
<protein>
    <submittedName>
        <fullName evidence="1">Uncharacterized protein</fullName>
    </submittedName>
</protein>
<reference evidence="1" key="2">
    <citation type="journal article" date="2023" name="IMA Fungus">
        <title>Comparative genomic study of the Penicillium genus elucidates a diverse pangenome and 15 lateral gene transfer events.</title>
        <authorList>
            <person name="Petersen C."/>
            <person name="Sorensen T."/>
            <person name="Nielsen M.R."/>
            <person name="Sondergaard T.E."/>
            <person name="Sorensen J.L."/>
            <person name="Fitzpatrick D.A."/>
            <person name="Frisvad J.C."/>
            <person name="Nielsen K.L."/>
        </authorList>
    </citation>
    <scope>NUCLEOTIDE SEQUENCE</scope>
    <source>
        <strain evidence="1">IBT 20477</strain>
    </source>
</reference>
<organism evidence="1 2">
    <name type="scientific">Penicillium cf. viridicatum</name>
    <dbReference type="NCBI Taxonomy" id="2972119"/>
    <lineage>
        <taxon>Eukaryota</taxon>
        <taxon>Fungi</taxon>
        <taxon>Dikarya</taxon>
        <taxon>Ascomycota</taxon>
        <taxon>Pezizomycotina</taxon>
        <taxon>Eurotiomycetes</taxon>
        <taxon>Eurotiomycetidae</taxon>
        <taxon>Eurotiales</taxon>
        <taxon>Aspergillaceae</taxon>
        <taxon>Penicillium</taxon>
    </lineage>
</organism>
<gene>
    <name evidence="1" type="ORF">N7449_011136</name>
</gene>
<reference evidence="1" key="1">
    <citation type="submission" date="2022-11" db="EMBL/GenBank/DDBJ databases">
        <authorList>
            <person name="Petersen C."/>
        </authorList>
    </citation>
    <scope>NUCLEOTIDE SEQUENCE</scope>
    <source>
        <strain evidence="1">IBT 20477</strain>
    </source>
</reference>
<evidence type="ECO:0000313" key="2">
    <source>
        <dbReference type="Proteomes" id="UP001150942"/>
    </source>
</evidence>
<evidence type="ECO:0000313" key="1">
    <source>
        <dbReference type="EMBL" id="KAJ5186372.1"/>
    </source>
</evidence>
<comment type="caution">
    <text evidence="1">The sequence shown here is derived from an EMBL/GenBank/DDBJ whole genome shotgun (WGS) entry which is preliminary data.</text>
</comment>
<dbReference type="Proteomes" id="UP001150942">
    <property type="component" value="Unassembled WGS sequence"/>
</dbReference>
<accession>A0A9W9IYP9</accession>
<sequence length="219" mass="25318">MSRSRDFVATTPSLNFDHLGGTEIKLDQPSLSPPHTFVLDEKISEDYQTMTQEEYERQPGPPFAVIKFSCYSLLDPTQQGFIRIYIQIPLDGTFSSAIEVRAQQAVSQRTHTELKALASLDRENCTAVPKLIGYREGLQGAEEFVPGEPVDYYTFWKRDFEYRQKLRSAFRTTYKQISGFRGAYPMDTEPFSDETYVLWGLAKTSDRLDWYIDSSDWTW</sequence>
<dbReference type="EMBL" id="JAPQKQ010000008">
    <property type="protein sequence ID" value="KAJ5186372.1"/>
    <property type="molecule type" value="Genomic_DNA"/>
</dbReference>
<name>A0A9W9IYP9_9EURO</name>
<keyword evidence="2" id="KW-1185">Reference proteome</keyword>
<dbReference type="OrthoDB" id="5401170at2759"/>
<dbReference type="AlphaFoldDB" id="A0A9W9IYP9"/>